<keyword evidence="2" id="KW-1185">Reference proteome</keyword>
<sequence length="75" mass="8985">MTFYKHTLKHQLVEVVSKNTEPQLVEVCKRLEKLRKCNLDPFEVEILNLLERPVAFTPFELEYLAQIEQRHTCRT</sequence>
<dbReference type="AlphaFoldDB" id="A0A8J7BY62"/>
<organism evidence="1 2">
    <name type="scientific">Iningainema tapete BLCC-T55</name>
    <dbReference type="NCBI Taxonomy" id="2748662"/>
    <lineage>
        <taxon>Bacteria</taxon>
        <taxon>Bacillati</taxon>
        <taxon>Cyanobacteriota</taxon>
        <taxon>Cyanophyceae</taxon>
        <taxon>Nostocales</taxon>
        <taxon>Scytonemataceae</taxon>
        <taxon>Iningainema tapete</taxon>
    </lineage>
</organism>
<reference evidence="1" key="1">
    <citation type="submission" date="2020-09" db="EMBL/GenBank/DDBJ databases">
        <title>Iningainema tapete sp. nov. (Scytonemataceae, Cyanobacteria) from greenhouses in central Florida (USA) produces two types of nodularin with biosynthetic potential for microcystin-LR and anabaenopeptins.</title>
        <authorList>
            <person name="Berthold D.E."/>
            <person name="Lefler F.W."/>
            <person name="Huang I.-S."/>
            <person name="Abdulla H."/>
            <person name="Zimba P.V."/>
            <person name="Laughinghouse H.D. IV."/>
        </authorList>
    </citation>
    <scope>NUCLEOTIDE SEQUENCE</scope>
    <source>
        <strain evidence="1">BLCCT55</strain>
    </source>
</reference>
<dbReference type="Proteomes" id="UP000629098">
    <property type="component" value="Unassembled WGS sequence"/>
</dbReference>
<gene>
    <name evidence="1" type="ORF">ICL16_17215</name>
</gene>
<accession>A0A8J7BY62</accession>
<dbReference type="EMBL" id="JACXAE010000060">
    <property type="protein sequence ID" value="MBD2773763.1"/>
    <property type="molecule type" value="Genomic_DNA"/>
</dbReference>
<dbReference type="RefSeq" id="WP_190829940.1">
    <property type="nucleotide sequence ID" value="NZ_CAWPPI010000060.1"/>
</dbReference>
<evidence type="ECO:0000313" key="2">
    <source>
        <dbReference type="Proteomes" id="UP000629098"/>
    </source>
</evidence>
<evidence type="ECO:0000313" key="1">
    <source>
        <dbReference type="EMBL" id="MBD2773763.1"/>
    </source>
</evidence>
<proteinExistence type="predicted"/>
<comment type="caution">
    <text evidence="1">The sequence shown here is derived from an EMBL/GenBank/DDBJ whole genome shotgun (WGS) entry which is preliminary data.</text>
</comment>
<name>A0A8J7BY62_9CYAN</name>
<protein>
    <submittedName>
        <fullName evidence="1">Uncharacterized protein</fullName>
    </submittedName>
</protein>